<name>A0A0H5QTR3_9EUKA</name>
<reference evidence="1" key="1">
    <citation type="submission" date="2015-04" db="EMBL/GenBank/DDBJ databases">
        <title>The genome sequence of the plant pathogenic Rhizarian Plasmodiophora brassicae reveals insights in its biotrophic life cycle and the origin of chitin synthesis.</title>
        <authorList>
            <person name="Schwelm A."/>
            <person name="Fogelqvist J."/>
            <person name="Knaust A."/>
            <person name="Julke S."/>
            <person name="Lilja T."/>
            <person name="Dhandapani V."/>
            <person name="Bonilla-Rosso G."/>
            <person name="Karlsson M."/>
            <person name="Shevchenko A."/>
            <person name="Choi S.R."/>
            <person name="Kim H.G."/>
            <person name="Park J.Y."/>
            <person name="Lim Y.P."/>
            <person name="Ludwig-Muller J."/>
            <person name="Dixelius C."/>
        </authorList>
    </citation>
    <scope>NUCLEOTIDE SEQUENCE</scope>
    <source>
        <tissue evidence="1">Potato root galls</tissue>
    </source>
</reference>
<protein>
    <submittedName>
        <fullName evidence="1">Uncharacterized protein</fullName>
    </submittedName>
</protein>
<sequence>MGLLIRWFGFNQEFDNLGPFDHLLVECPTHFKTLPQKDDRKFPDILEFLHMKRGEGDGSNRLLSGVESSNTDHVIHRSDRVCVLATESILVIPETKNTVGVS</sequence>
<dbReference type="AlphaFoldDB" id="A0A0H5QTR3"/>
<proteinExistence type="predicted"/>
<organism evidence="1">
    <name type="scientific">Spongospora subterranea</name>
    <dbReference type="NCBI Taxonomy" id="70186"/>
    <lineage>
        <taxon>Eukaryota</taxon>
        <taxon>Sar</taxon>
        <taxon>Rhizaria</taxon>
        <taxon>Endomyxa</taxon>
        <taxon>Phytomyxea</taxon>
        <taxon>Plasmodiophorida</taxon>
        <taxon>Plasmodiophoridae</taxon>
        <taxon>Spongospora</taxon>
    </lineage>
</organism>
<accession>A0A0H5QTR3</accession>
<evidence type="ECO:0000313" key="1">
    <source>
        <dbReference type="EMBL" id="CRZ05388.1"/>
    </source>
</evidence>
<dbReference type="EMBL" id="HACM01004946">
    <property type="protein sequence ID" value="CRZ05388.1"/>
    <property type="molecule type" value="Transcribed_RNA"/>
</dbReference>